<proteinExistence type="predicted"/>
<evidence type="ECO:0000313" key="1">
    <source>
        <dbReference type="Proteomes" id="UP000050795"/>
    </source>
</evidence>
<keyword evidence="1" id="KW-1185">Reference proteome</keyword>
<dbReference type="WBParaSite" id="TREG1_116220.1">
    <property type="protein sequence ID" value="TREG1_116220.1"/>
    <property type="gene ID" value="TREG1_116220"/>
</dbReference>
<dbReference type="AlphaFoldDB" id="A0AA85IXL0"/>
<reference evidence="1" key="1">
    <citation type="submission" date="2022-06" db="EMBL/GenBank/DDBJ databases">
        <authorList>
            <person name="Berger JAMES D."/>
            <person name="Berger JAMES D."/>
        </authorList>
    </citation>
    <scope>NUCLEOTIDE SEQUENCE [LARGE SCALE GENOMIC DNA]</scope>
</reference>
<sequence length="69" mass="8334">MRHRLPSILIHHKLYFRYHTYFEMQINLNEIRIIIEGSEYDNVTVKPLLITAYKILTFQKLLTVSSQIQ</sequence>
<organism evidence="1 2">
    <name type="scientific">Trichobilharzia regenti</name>
    <name type="common">Nasal bird schistosome</name>
    <dbReference type="NCBI Taxonomy" id="157069"/>
    <lineage>
        <taxon>Eukaryota</taxon>
        <taxon>Metazoa</taxon>
        <taxon>Spiralia</taxon>
        <taxon>Lophotrochozoa</taxon>
        <taxon>Platyhelminthes</taxon>
        <taxon>Trematoda</taxon>
        <taxon>Digenea</taxon>
        <taxon>Strigeidida</taxon>
        <taxon>Schistosomatoidea</taxon>
        <taxon>Schistosomatidae</taxon>
        <taxon>Trichobilharzia</taxon>
    </lineage>
</organism>
<dbReference type="Proteomes" id="UP000050795">
    <property type="component" value="Unassembled WGS sequence"/>
</dbReference>
<protein>
    <submittedName>
        <fullName evidence="2">Uncharacterized protein</fullName>
    </submittedName>
</protein>
<accession>A0AA85IXL0</accession>
<evidence type="ECO:0000313" key="2">
    <source>
        <dbReference type="WBParaSite" id="TREG1_116220.1"/>
    </source>
</evidence>
<name>A0AA85IXL0_TRIRE</name>
<reference evidence="2" key="2">
    <citation type="submission" date="2023-11" db="UniProtKB">
        <authorList>
            <consortium name="WormBaseParasite"/>
        </authorList>
    </citation>
    <scope>IDENTIFICATION</scope>
</reference>